<proteinExistence type="predicted"/>
<dbReference type="Gene3D" id="1.25.40.20">
    <property type="entry name" value="Ankyrin repeat-containing domain"/>
    <property type="match status" value="1"/>
</dbReference>
<feature type="region of interest" description="Disordered" evidence="1">
    <location>
        <begin position="41"/>
        <end position="60"/>
    </location>
</feature>
<gene>
    <name evidence="3" type="ORF">NCTC12204_01486</name>
</gene>
<dbReference type="RefSeq" id="WP_010737637.1">
    <property type="nucleotide sequence ID" value="NZ_CAACXU010000005.1"/>
</dbReference>
<dbReference type="Pfam" id="PF12796">
    <property type="entry name" value="Ank_2"/>
    <property type="match status" value="1"/>
</dbReference>
<dbReference type="AlphaFoldDB" id="A0A449EDU0"/>
<evidence type="ECO:0000256" key="1">
    <source>
        <dbReference type="SAM" id="MobiDB-lite"/>
    </source>
</evidence>
<feature type="signal peptide" evidence="2">
    <location>
        <begin position="1"/>
        <end position="17"/>
    </location>
</feature>
<dbReference type="PROSITE" id="PS50088">
    <property type="entry name" value="ANK_REPEAT"/>
    <property type="match status" value="2"/>
</dbReference>
<dbReference type="InterPro" id="IPR002110">
    <property type="entry name" value="Ankyrin_rpt"/>
</dbReference>
<dbReference type="PROSITE" id="PS51257">
    <property type="entry name" value="PROKAR_LIPOPROTEIN"/>
    <property type="match status" value="1"/>
</dbReference>
<dbReference type="PROSITE" id="PS50297">
    <property type="entry name" value="ANK_REP_REGION"/>
    <property type="match status" value="1"/>
</dbReference>
<keyword evidence="2" id="KW-0732">Signal</keyword>
<dbReference type="Pfam" id="PF00023">
    <property type="entry name" value="Ank"/>
    <property type="match status" value="1"/>
</dbReference>
<protein>
    <submittedName>
        <fullName evidence="3">Ankyrin repeat-containing protein</fullName>
    </submittedName>
</protein>
<dbReference type="PANTHER" id="PTHR44207">
    <property type="entry name" value="SURFACE ANTIGEN BSPA-LIKE-RELATED"/>
    <property type="match status" value="1"/>
</dbReference>
<feature type="chain" id="PRO_5043938318" evidence="2">
    <location>
        <begin position="18"/>
        <end position="256"/>
    </location>
</feature>
<dbReference type="SUPFAM" id="SSF48403">
    <property type="entry name" value="Ankyrin repeat"/>
    <property type="match status" value="1"/>
</dbReference>
<sequence length="256" mass="27976">MKPYSILWLFPTLLVFAGCADHSSQSNGTNTSTNSIVLDSTASVPLPTNPNHPSKEETPMSIAPGRLLQAVSAEDLNLVQTLLDQSTAMIDEQNEKGESPLLIAVHHNMIDIAKILVDHGANINLQDHIQDSPYLYAGAQGKTEILAYMLENSEPDQSIVNRFGGNALIPAAEKGHLANVKLLLTDGRVDIDHQNHYGYTALIEAVALRDGSKIYQDIVRELLAHGANKELRDNQGKTAEDYARELGYDQLLSQLT</sequence>
<reference evidence="3 4" key="1">
    <citation type="submission" date="2019-05" db="EMBL/GenBank/DDBJ databases">
        <authorList>
            <consortium name="Pathogen Informatics"/>
        </authorList>
    </citation>
    <scope>NUCLEOTIDE SEQUENCE [LARGE SCALE GENOMIC DNA]</scope>
    <source>
        <strain evidence="3 4">NCTC12204</strain>
    </source>
</reference>
<evidence type="ECO:0000313" key="4">
    <source>
        <dbReference type="Proteomes" id="UP000352698"/>
    </source>
</evidence>
<name>A0A449EDU0_ENTHR</name>
<dbReference type="PANTHER" id="PTHR44207:SF2">
    <property type="entry name" value="REPEAT PROTEIN, PUTATIVE-RELATED"/>
    <property type="match status" value="1"/>
</dbReference>
<dbReference type="SMART" id="SM00248">
    <property type="entry name" value="ANK"/>
    <property type="match status" value="4"/>
</dbReference>
<organism evidence="3 4">
    <name type="scientific">Enterococcus hirae</name>
    <dbReference type="NCBI Taxonomy" id="1354"/>
    <lineage>
        <taxon>Bacteria</taxon>
        <taxon>Bacillati</taxon>
        <taxon>Bacillota</taxon>
        <taxon>Bacilli</taxon>
        <taxon>Lactobacillales</taxon>
        <taxon>Enterococcaceae</taxon>
        <taxon>Enterococcus</taxon>
    </lineage>
</organism>
<dbReference type="InterPro" id="IPR036770">
    <property type="entry name" value="Ankyrin_rpt-contain_sf"/>
</dbReference>
<evidence type="ECO:0000256" key="2">
    <source>
        <dbReference type="SAM" id="SignalP"/>
    </source>
</evidence>
<dbReference type="Proteomes" id="UP000352698">
    <property type="component" value="Unassembled WGS sequence"/>
</dbReference>
<comment type="caution">
    <text evidence="3">The sequence shown here is derived from an EMBL/GenBank/DDBJ whole genome shotgun (WGS) entry which is preliminary data.</text>
</comment>
<dbReference type="EMBL" id="CABEEP010000001">
    <property type="protein sequence ID" value="VTQ64332.1"/>
    <property type="molecule type" value="Genomic_DNA"/>
</dbReference>
<accession>A0A449EDU0</accession>
<evidence type="ECO:0000313" key="3">
    <source>
        <dbReference type="EMBL" id="VTQ64332.1"/>
    </source>
</evidence>